<evidence type="ECO:0000313" key="6">
    <source>
        <dbReference type="EMBL" id="SVC40139.1"/>
    </source>
</evidence>
<dbReference type="Pfam" id="PF00296">
    <property type="entry name" value="Bac_luciferase"/>
    <property type="match status" value="1"/>
</dbReference>
<dbReference type="PANTHER" id="PTHR42847:SF8">
    <property type="entry name" value="CONSERVED PROTEIN"/>
    <property type="match status" value="1"/>
</dbReference>
<feature type="domain" description="Luciferase-like" evidence="5">
    <location>
        <begin position="14"/>
        <end position="227"/>
    </location>
</feature>
<organism evidence="6">
    <name type="scientific">marine metagenome</name>
    <dbReference type="NCBI Taxonomy" id="408172"/>
    <lineage>
        <taxon>unclassified sequences</taxon>
        <taxon>metagenomes</taxon>
        <taxon>ecological metagenomes</taxon>
    </lineage>
</organism>
<sequence length="232" mass="25614">VKFGVTIPNNWGIEDPQQVLEFGPLAESLSYNSVWVMDHLFNTGYIRERLEDKPYYHPMATLSFLAATTSKVSLGTSVLVLPYHNPVELAKYAATLDQISGGRVTLGVGVGAMTEEFDALGISMRERGSLTNECIDIMKELWSNHLPKYQSKRWDFSDLYFSPKPVQPSIPIWVGGSSPGAIKRTALQGDGWHPTGISAEGYAVTKQEIIQAATNAGRDSSNMTWSTRVEVE</sequence>
<accession>A0A382LTT6</accession>
<reference evidence="6" key="1">
    <citation type="submission" date="2018-05" db="EMBL/GenBank/DDBJ databases">
        <authorList>
            <person name="Lanie J.A."/>
            <person name="Ng W.-L."/>
            <person name="Kazmierczak K.M."/>
            <person name="Andrzejewski T.M."/>
            <person name="Davidsen T.M."/>
            <person name="Wayne K.J."/>
            <person name="Tettelin H."/>
            <person name="Glass J.I."/>
            <person name="Rusch D."/>
            <person name="Podicherti R."/>
            <person name="Tsui H.-C.T."/>
            <person name="Winkler M.E."/>
        </authorList>
    </citation>
    <scope>NUCLEOTIDE SEQUENCE</scope>
</reference>
<proteinExistence type="predicted"/>
<keyword evidence="3" id="KW-0560">Oxidoreductase</keyword>
<protein>
    <recommendedName>
        <fullName evidence="5">Luciferase-like domain-containing protein</fullName>
    </recommendedName>
</protein>
<dbReference type="AlphaFoldDB" id="A0A382LTT6"/>
<dbReference type="InterPro" id="IPR011251">
    <property type="entry name" value="Luciferase-like_dom"/>
</dbReference>
<evidence type="ECO:0000256" key="4">
    <source>
        <dbReference type="ARBA" id="ARBA00023033"/>
    </source>
</evidence>
<feature type="non-terminal residue" evidence="6">
    <location>
        <position position="1"/>
    </location>
</feature>
<keyword evidence="2" id="KW-0288">FMN</keyword>
<evidence type="ECO:0000259" key="5">
    <source>
        <dbReference type="Pfam" id="PF00296"/>
    </source>
</evidence>
<dbReference type="SUPFAM" id="SSF51679">
    <property type="entry name" value="Bacterial luciferase-like"/>
    <property type="match status" value="1"/>
</dbReference>
<evidence type="ECO:0000256" key="2">
    <source>
        <dbReference type="ARBA" id="ARBA00022643"/>
    </source>
</evidence>
<dbReference type="NCBIfam" id="TIGR03619">
    <property type="entry name" value="F420_Rv2161c"/>
    <property type="match status" value="1"/>
</dbReference>
<dbReference type="InterPro" id="IPR050172">
    <property type="entry name" value="SsuD_RutA_monooxygenase"/>
</dbReference>
<keyword evidence="1" id="KW-0285">Flavoprotein</keyword>
<dbReference type="PANTHER" id="PTHR42847">
    <property type="entry name" value="ALKANESULFONATE MONOOXYGENASE"/>
    <property type="match status" value="1"/>
</dbReference>
<gene>
    <name evidence="6" type="ORF">METZ01_LOCUS292993</name>
</gene>
<dbReference type="EMBL" id="UINC01089225">
    <property type="protein sequence ID" value="SVC40139.1"/>
    <property type="molecule type" value="Genomic_DNA"/>
</dbReference>
<keyword evidence="4" id="KW-0503">Monooxygenase</keyword>
<evidence type="ECO:0000256" key="1">
    <source>
        <dbReference type="ARBA" id="ARBA00022630"/>
    </source>
</evidence>
<evidence type="ECO:0000256" key="3">
    <source>
        <dbReference type="ARBA" id="ARBA00023002"/>
    </source>
</evidence>
<dbReference type="InterPro" id="IPR019921">
    <property type="entry name" value="Lucif-like_OxRdtase_Rv2161c"/>
</dbReference>
<name>A0A382LTT6_9ZZZZ</name>
<dbReference type="GO" id="GO:0046306">
    <property type="term" value="P:alkanesulfonate catabolic process"/>
    <property type="evidence" value="ECO:0007669"/>
    <property type="project" value="TreeGrafter"/>
</dbReference>
<feature type="non-terminal residue" evidence="6">
    <location>
        <position position="232"/>
    </location>
</feature>
<dbReference type="GO" id="GO:0008726">
    <property type="term" value="F:alkanesulfonate monooxygenase activity"/>
    <property type="evidence" value="ECO:0007669"/>
    <property type="project" value="TreeGrafter"/>
</dbReference>
<dbReference type="InterPro" id="IPR036661">
    <property type="entry name" value="Luciferase-like_sf"/>
</dbReference>
<dbReference type="Gene3D" id="3.20.20.30">
    <property type="entry name" value="Luciferase-like domain"/>
    <property type="match status" value="1"/>
</dbReference>